<dbReference type="Gene3D" id="3.40.30.10">
    <property type="entry name" value="Glutaredoxin"/>
    <property type="match status" value="1"/>
</dbReference>
<dbReference type="SUPFAM" id="SSF52833">
    <property type="entry name" value="Thioredoxin-like"/>
    <property type="match status" value="1"/>
</dbReference>
<dbReference type="InterPro" id="IPR036282">
    <property type="entry name" value="Glutathione-S-Trfase_C_sf"/>
</dbReference>
<dbReference type="CDD" id="cd03194">
    <property type="entry name" value="GST_C_3"/>
    <property type="match status" value="1"/>
</dbReference>
<dbReference type="Pfam" id="PF13409">
    <property type="entry name" value="GST_N_2"/>
    <property type="match status" value="1"/>
</dbReference>
<dbReference type="GO" id="GO:0016034">
    <property type="term" value="F:maleylacetoacetate isomerase activity"/>
    <property type="evidence" value="ECO:0007669"/>
    <property type="project" value="TreeGrafter"/>
</dbReference>
<dbReference type="AlphaFoldDB" id="A0A345ZS20"/>
<dbReference type="InterPro" id="IPR040079">
    <property type="entry name" value="Glutathione_S-Trfase"/>
</dbReference>
<sequence length="228" mass="26033">MSLTLVIGNKNYSSWSLRPWIAMKVAGIPFAEIVIPLYEPGSREEMLKYSPAGKVPILIDGDEHVWESLAILEHLAERFPDAGLWPQDRRARSHARVVATEMHAGFQPLRRDCTMNLWLPVKARPQSEEVLANMRRIEELWRECRARFGANGGPFLFGRFGAADAMYAPVVSRFHTYGLPVATDTRAYMDAVMALPAWREWTDAAMKETWVMKHNEPDWPLVRGVKVE</sequence>
<evidence type="ECO:0000313" key="2">
    <source>
        <dbReference type="EMBL" id="AXK79717.1"/>
    </source>
</evidence>
<evidence type="ECO:0000259" key="1">
    <source>
        <dbReference type="PROSITE" id="PS50404"/>
    </source>
</evidence>
<dbReference type="CDD" id="cd03043">
    <property type="entry name" value="GST_N_1"/>
    <property type="match status" value="1"/>
</dbReference>
<accession>A0A345ZS20</accession>
<evidence type="ECO:0000313" key="3">
    <source>
        <dbReference type="Proteomes" id="UP000254889"/>
    </source>
</evidence>
<organism evidence="2 3">
    <name type="scientific">Pseudolabrys taiwanensis</name>
    <dbReference type="NCBI Taxonomy" id="331696"/>
    <lineage>
        <taxon>Bacteria</taxon>
        <taxon>Pseudomonadati</taxon>
        <taxon>Pseudomonadota</taxon>
        <taxon>Alphaproteobacteria</taxon>
        <taxon>Hyphomicrobiales</taxon>
        <taxon>Xanthobacteraceae</taxon>
        <taxon>Pseudolabrys</taxon>
    </lineage>
</organism>
<dbReference type="EMBL" id="CP031417">
    <property type="protein sequence ID" value="AXK79717.1"/>
    <property type="molecule type" value="Genomic_DNA"/>
</dbReference>
<dbReference type="RefSeq" id="WP_115688683.1">
    <property type="nucleotide sequence ID" value="NZ_CP031417.1"/>
</dbReference>
<proteinExistence type="predicted"/>
<dbReference type="KEGG" id="ptaw:DW352_03785"/>
<dbReference type="GO" id="GO:0006559">
    <property type="term" value="P:L-phenylalanine catabolic process"/>
    <property type="evidence" value="ECO:0007669"/>
    <property type="project" value="TreeGrafter"/>
</dbReference>
<dbReference type="Gene3D" id="1.20.1050.10">
    <property type="match status" value="1"/>
</dbReference>
<dbReference type="PANTHER" id="PTHR42673:SF4">
    <property type="entry name" value="MALEYLACETOACETATE ISOMERASE"/>
    <property type="match status" value="1"/>
</dbReference>
<dbReference type="OrthoDB" id="9799538at2"/>
<dbReference type="PANTHER" id="PTHR42673">
    <property type="entry name" value="MALEYLACETOACETATE ISOMERASE"/>
    <property type="match status" value="1"/>
</dbReference>
<gene>
    <name evidence="2" type="ORF">DW352_03785</name>
</gene>
<dbReference type="SFLD" id="SFLDS00019">
    <property type="entry name" value="Glutathione_Transferase_(cytos"/>
    <property type="match status" value="1"/>
</dbReference>
<dbReference type="GO" id="GO:0006749">
    <property type="term" value="P:glutathione metabolic process"/>
    <property type="evidence" value="ECO:0007669"/>
    <property type="project" value="TreeGrafter"/>
</dbReference>
<dbReference type="InterPro" id="IPR036249">
    <property type="entry name" value="Thioredoxin-like_sf"/>
</dbReference>
<name>A0A345ZS20_9HYPH</name>
<dbReference type="PROSITE" id="PS50404">
    <property type="entry name" value="GST_NTER"/>
    <property type="match status" value="1"/>
</dbReference>
<dbReference type="Pfam" id="PF13410">
    <property type="entry name" value="GST_C_2"/>
    <property type="match status" value="1"/>
</dbReference>
<dbReference type="SFLD" id="SFLDG00358">
    <property type="entry name" value="Main_(cytGST)"/>
    <property type="match status" value="1"/>
</dbReference>
<reference evidence="2 3" key="1">
    <citation type="submission" date="2018-07" db="EMBL/GenBank/DDBJ databases">
        <authorList>
            <person name="Quirk P.G."/>
            <person name="Krulwich T.A."/>
        </authorList>
    </citation>
    <scope>NUCLEOTIDE SEQUENCE [LARGE SCALE GENOMIC DNA]</scope>
    <source>
        <strain evidence="2 3">CC-BB4</strain>
    </source>
</reference>
<keyword evidence="2" id="KW-0808">Transferase</keyword>
<keyword evidence="3" id="KW-1185">Reference proteome</keyword>
<dbReference type="SUPFAM" id="SSF47616">
    <property type="entry name" value="GST C-terminal domain-like"/>
    <property type="match status" value="1"/>
</dbReference>
<dbReference type="FunFam" id="3.40.30.10:FF:000206">
    <property type="entry name" value="Probable glutathione S-transferase"/>
    <property type="match status" value="1"/>
</dbReference>
<dbReference type="GO" id="GO:0004364">
    <property type="term" value="F:glutathione transferase activity"/>
    <property type="evidence" value="ECO:0007669"/>
    <property type="project" value="TreeGrafter"/>
</dbReference>
<dbReference type="InterPro" id="IPR004045">
    <property type="entry name" value="Glutathione_S-Trfase_N"/>
</dbReference>
<protein>
    <submittedName>
        <fullName evidence="2">Glutathione S-transferase family protein</fullName>
    </submittedName>
</protein>
<dbReference type="Proteomes" id="UP000254889">
    <property type="component" value="Chromosome"/>
</dbReference>
<feature type="domain" description="GST N-terminal" evidence="1">
    <location>
        <begin position="3"/>
        <end position="83"/>
    </location>
</feature>